<dbReference type="Pfam" id="PF14291">
    <property type="entry name" value="DUF4371"/>
    <property type="match status" value="1"/>
</dbReference>
<organism evidence="2 3">
    <name type="scientific">Rhamnusium bicolor</name>
    <dbReference type="NCBI Taxonomy" id="1586634"/>
    <lineage>
        <taxon>Eukaryota</taxon>
        <taxon>Metazoa</taxon>
        <taxon>Ecdysozoa</taxon>
        <taxon>Arthropoda</taxon>
        <taxon>Hexapoda</taxon>
        <taxon>Insecta</taxon>
        <taxon>Pterygota</taxon>
        <taxon>Neoptera</taxon>
        <taxon>Endopterygota</taxon>
        <taxon>Coleoptera</taxon>
        <taxon>Polyphaga</taxon>
        <taxon>Cucujiformia</taxon>
        <taxon>Chrysomeloidea</taxon>
        <taxon>Cerambycidae</taxon>
        <taxon>Lepturinae</taxon>
        <taxon>Rhagiini</taxon>
        <taxon>Rhamnusium</taxon>
    </lineage>
</organism>
<reference evidence="2" key="1">
    <citation type="journal article" date="2023" name="Insect Mol. Biol.">
        <title>Genome sequencing provides insights into the evolution of gene families encoding plant cell wall-degrading enzymes in longhorned beetles.</title>
        <authorList>
            <person name="Shin N.R."/>
            <person name="Okamura Y."/>
            <person name="Kirsch R."/>
            <person name="Pauchet Y."/>
        </authorList>
    </citation>
    <scope>NUCLEOTIDE SEQUENCE</scope>
    <source>
        <strain evidence="2">RBIC_L_NR</strain>
    </source>
</reference>
<gene>
    <name evidence="2" type="ORF">NQ314_021491</name>
</gene>
<dbReference type="InterPro" id="IPR006580">
    <property type="entry name" value="Znf_TTF"/>
</dbReference>
<dbReference type="EMBL" id="JANEYF010006007">
    <property type="protein sequence ID" value="KAJ8926151.1"/>
    <property type="molecule type" value="Genomic_DNA"/>
</dbReference>
<protein>
    <recommendedName>
        <fullName evidence="1">TTF-type domain-containing protein</fullName>
    </recommendedName>
</protein>
<name>A0AAV8WIR5_9CUCU</name>
<sequence>MSAMSKRKRLSVSKIGKLDNFFPKINKTNPLEIIVENPVENISENSSYPDIICDPGSSIIPSIASGSTSTKITTEFLEEFVISDDPAEWTINDSTRDFISINGIKQNMDVDFSGSRRVYKGDSTRCLSKSLFDRQLRNGERCTRPWLVYSKSKGVVFCDPCRAFGGESQFGETEGFSDWKNAFKTVSSHENSANHKSCVLDMIQRGNIKSRIDQEIVAQREKEVVYWRKLLERIVTTIIFLATRGLALRGDDENIGSLHNGNFLMSLELIAQFDPLLASHMSRYGNPGSGHISYLSSTIYEELISLMAAKVVNIILSEMKAVKYFSIIVDSTPDISHSDQLTFVVRYVQNDGFPVQRFIQFIENTGHSGEDMINALTTTFDKYGIDITNCRGQSYDNAANMSGAYNGLQARIKFLSPLAEYIPCSAHSINLVAESAAEACEEGCLFFRLLQEILNFFTASTLRWKLLQDEMILTQTLKRGKEKALTVKGLSATRWSSRSEACRSIYKSWDDIQRTLLYIENDKNQKPNVRCEAKGIRLRLERLETAFMTVLWDFILKRLNAISILLQSTQIDISTVLELYDSLIALFSETRENFNEYEDRAMQLSKMNNYEKDHKRKKKRKLMSGESAEGEVDMTGLETVRIGTFLVIIDNIVCELKKRRNSYHLFNEKFSFLTQLTTLSNVEIIEKAKNFMNIYSTDIEEGFVEECLHFSSHCMVSPEERNTPLKILTWLRRESFQDLFLV</sequence>
<dbReference type="SMART" id="SM00597">
    <property type="entry name" value="ZnF_TTF"/>
    <property type="match status" value="1"/>
</dbReference>
<evidence type="ECO:0000259" key="1">
    <source>
        <dbReference type="SMART" id="SM00597"/>
    </source>
</evidence>
<dbReference type="Proteomes" id="UP001162156">
    <property type="component" value="Unassembled WGS sequence"/>
</dbReference>
<dbReference type="AlphaFoldDB" id="A0AAV8WIR5"/>
<keyword evidence="3" id="KW-1185">Reference proteome</keyword>
<comment type="caution">
    <text evidence="2">The sequence shown here is derived from an EMBL/GenBank/DDBJ whole genome shotgun (WGS) entry which is preliminary data.</text>
</comment>
<evidence type="ECO:0000313" key="2">
    <source>
        <dbReference type="EMBL" id="KAJ8926151.1"/>
    </source>
</evidence>
<dbReference type="PANTHER" id="PTHR45749">
    <property type="match status" value="1"/>
</dbReference>
<dbReference type="PANTHER" id="PTHR45749:SF23">
    <property type="entry name" value="ZINC FINGER MYM-TYPE PROTEIN 1-LIKE"/>
    <property type="match status" value="1"/>
</dbReference>
<feature type="domain" description="TTF-type" evidence="1">
    <location>
        <begin position="131"/>
        <end position="214"/>
    </location>
</feature>
<dbReference type="SUPFAM" id="SSF53098">
    <property type="entry name" value="Ribonuclease H-like"/>
    <property type="match status" value="1"/>
</dbReference>
<evidence type="ECO:0000313" key="3">
    <source>
        <dbReference type="Proteomes" id="UP001162156"/>
    </source>
</evidence>
<proteinExistence type="predicted"/>
<dbReference type="InterPro" id="IPR025398">
    <property type="entry name" value="DUF4371"/>
</dbReference>
<dbReference type="InterPro" id="IPR012337">
    <property type="entry name" value="RNaseH-like_sf"/>
</dbReference>
<accession>A0AAV8WIR5</accession>